<dbReference type="InterPro" id="IPR036291">
    <property type="entry name" value="NAD(P)-bd_dom_sf"/>
</dbReference>
<gene>
    <name evidence="3" type="primary">FCS1_2</name>
    <name evidence="3" type="ORF">OPKNFCMD_3298</name>
</gene>
<dbReference type="Gene3D" id="3.30.1490.20">
    <property type="entry name" value="ATP-grasp fold, A domain"/>
    <property type="match status" value="1"/>
</dbReference>
<dbReference type="InterPro" id="IPR016102">
    <property type="entry name" value="Succinyl-CoA_synth-like"/>
</dbReference>
<reference evidence="3" key="1">
    <citation type="journal article" date="2021" name="Front. Microbiol.">
        <title>Comprehensive Comparative Genomics and Phenotyping of Methylobacterium Species.</title>
        <authorList>
            <person name="Alessa O."/>
            <person name="Ogura Y."/>
            <person name="Fujitani Y."/>
            <person name="Takami H."/>
            <person name="Hayashi T."/>
            <person name="Sahin N."/>
            <person name="Tani A."/>
        </authorList>
    </citation>
    <scope>NUCLEOTIDE SEQUENCE</scope>
    <source>
        <strain evidence="3">KCTC 52305</strain>
    </source>
</reference>
<dbReference type="InterPro" id="IPR043938">
    <property type="entry name" value="Ligase_CoA_dom"/>
</dbReference>
<protein>
    <submittedName>
        <fullName evidence="3">Trans-feruloyl-CoA synthase FCS1</fullName>
    </submittedName>
</protein>
<evidence type="ECO:0000313" key="4">
    <source>
        <dbReference type="Proteomes" id="UP001055167"/>
    </source>
</evidence>
<feature type="domain" description="CoA-binding" evidence="2">
    <location>
        <begin position="13"/>
        <end position="108"/>
    </location>
</feature>
<dbReference type="Pfam" id="PF13380">
    <property type="entry name" value="CoA_binding_2"/>
    <property type="match status" value="1"/>
</dbReference>
<organism evidence="3 4">
    <name type="scientific">Methylobacterium crusticola</name>
    <dbReference type="NCBI Taxonomy" id="1697972"/>
    <lineage>
        <taxon>Bacteria</taxon>
        <taxon>Pseudomonadati</taxon>
        <taxon>Pseudomonadota</taxon>
        <taxon>Alphaproteobacteria</taxon>
        <taxon>Hyphomicrobiales</taxon>
        <taxon>Methylobacteriaceae</taxon>
        <taxon>Methylobacterium</taxon>
    </lineage>
</organism>
<dbReference type="Pfam" id="PF13549">
    <property type="entry name" value="ATP-grasp_5"/>
    <property type="match status" value="1"/>
</dbReference>
<dbReference type="InterPro" id="IPR003781">
    <property type="entry name" value="CoA-bd"/>
</dbReference>
<keyword evidence="1" id="KW-0816">Tricarboxylic acid cycle</keyword>
<dbReference type="Proteomes" id="UP001055167">
    <property type="component" value="Unassembled WGS sequence"/>
</dbReference>
<dbReference type="Gene3D" id="3.40.50.720">
    <property type="entry name" value="NAD(P)-binding Rossmann-like Domain"/>
    <property type="match status" value="1"/>
</dbReference>
<dbReference type="Pfam" id="PF19045">
    <property type="entry name" value="Ligase_CoA_2"/>
    <property type="match status" value="1"/>
</dbReference>
<evidence type="ECO:0000256" key="1">
    <source>
        <dbReference type="ARBA" id="ARBA00022532"/>
    </source>
</evidence>
<reference evidence="3" key="2">
    <citation type="submission" date="2021-08" db="EMBL/GenBank/DDBJ databases">
        <authorList>
            <person name="Tani A."/>
            <person name="Ola A."/>
            <person name="Ogura Y."/>
            <person name="Katsura K."/>
            <person name="Hayashi T."/>
        </authorList>
    </citation>
    <scope>NUCLEOTIDE SEQUENCE</scope>
    <source>
        <strain evidence="3">KCTC 52305</strain>
    </source>
</reference>
<evidence type="ECO:0000313" key="3">
    <source>
        <dbReference type="EMBL" id="GJD50555.1"/>
    </source>
</evidence>
<dbReference type="SMART" id="SM00881">
    <property type="entry name" value="CoA_binding"/>
    <property type="match status" value="1"/>
</dbReference>
<dbReference type="SUPFAM" id="SSF56059">
    <property type="entry name" value="Glutathione synthetase ATP-binding domain-like"/>
    <property type="match status" value="1"/>
</dbReference>
<dbReference type="SUPFAM" id="SSF52210">
    <property type="entry name" value="Succinyl-CoA synthetase domains"/>
    <property type="match status" value="2"/>
</dbReference>
<dbReference type="InterPro" id="IPR032875">
    <property type="entry name" value="Succ_CoA_lig_flav_dom"/>
</dbReference>
<accession>A0ABQ4R0C9</accession>
<dbReference type="InterPro" id="IPR013815">
    <property type="entry name" value="ATP_grasp_subdomain_1"/>
</dbReference>
<dbReference type="SUPFAM" id="SSF51735">
    <property type="entry name" value="NAD(P)-binding Rossmann-fold domains"/>
    <property type="match status" value="1"/>
</dbReference>
<dbReference type="EMBL" id="BPQH01000010">
    <property type="protein sequence ID" value="GJD50555.1"/>
    <property type="molecule type" value="Genomic_DNA"/>
</dbReference>
<keyword evidence="4" id="KW-1185">Reference proteome</keyword>
<comment type="caution">
    <text evidence="3">The sequence shown here is derived from an EMBL/GenBank/DDBJ whole genome shotgun (WGS) entry which is preliminary data.</text>
</comment>
<dbReference type="Gene3D" id="3.40.50.261">
    <property type="entry name" value="Succinyl-CoA synthetase domains"/>
    <property type="match status" value="2"/>
</dbReference>
<proteinExistence type="predicted"/>
<dbReference type="RefSeq" id="WP_128562073.1">
    <property type="nucleotide sequence ID" value="NZ_BPQH01000010.1"/>
</dbReference>
<dbReference type="PANTHER" id="PTHR42793">
    <property type="entry name" value="COA BINDING DOMAIN CONTAINING PROTEIN"/>
    <property type="match status" value="1"/>
</dbReference>
<evidence type="ECO:0000259" key="2">
    <source>
        <dbReference type="SMART" id="SM00881"/>
    </source>
</evidence>
<dbReference type="PANTHER" id="PTHR42793:SF4">
    <property type="entry name" value="BLL6376 PROTEIN"/>
    <property type="match status" value="1"/>
</dbReference>
<dbReference type="Pfam" id="PF13607">
    <property type="entry name" value="Succ_CoA_lig"/>
    <property type="match status" value="1"/>
</dbReference>
<dbReference type="Gene3D" id="3.30.470.20">
    <property type="entry name" value="ATP-grasp fold, B domain"/>
    <property type="match status" value="1"/>
</dbReference>
<sequence length="708" mass="71968">MSSSRETPSLGAALDPRSIAVIGASENPNKIGGRPLLYLSRFGYRGSVHPINPNRAEVQGLKSVPRLADLDASPDLAIIAVPGEAAVAALDECAAVGVKVAVMMASGFGETAGGKAQERRMVERARARGLRIVGPNSQGLANFGSGAVASFSTMFIEAAPADGPVGIVSQSGAMSVVPYGLLRGRGIGVRHAHATGNDADVTVCELAAEVAQDPGLKLLLLYLESIPDPHHLARAAATARERGVAVVALKSGRTPAGQAAALSHTGALANEDRVVDAFLEQHGIWRARDTGDLVAAAELYLKGWRPDGRRFVAISNSGATCVLAADAASQVGMPLEPLGPETQQALRRILPSFAATANPVDITAALLTNSGLFGQILPVIAADACADAFLIGLPVAGAGYDVPAFARDAAAFADGTGKPVVVSAPQPGVAAAFRAQGLPVFESEGAAVRALHQLIAHHELVARAAGRPVPEPAGRPVPEPAGGREGTHRLLNEAESLARLAASGVPVVPHRLCRTAEEAVAALAALGGPVAVKGCSGEVAHKSELGLVHLGLSDAGAVARAFAACRDGLAGAGAAFDGVVVARMARGRRELMVGAHRDPSFGPVVVIGDGGRYVEALPDTRILLPPFGPGEVRAALASLRVAPILAGVRGEPPVALEAFVACACAVGRLMTEPGAGIASLDLNPVLVGTHEAECLALDAVVVLREGAA</sequence>
<name>A0ABQ4R0C9_9HYPH</name>